<sequence length="179" mass="20547">MIQETKAHQGQSLGTTLARLAAVLESDQFSTGERARLKRVSIDAPPSLSFYRFALTYLPEKWDASIEQERNWMTVVAGMAMMSPLIHDPNRRLGTVLAENRYSEARLERLLAAEGNILRFLVLRLTRFLAAKNTPVNWLDIATLLFMSQTEDQERVRKRIASDFYRIQQQNDTTTNDTK</sequence>
<dbReference type="Gene3D" id="1.10.520.40">
    <property type="entry name" value="CRISPR-associated protein Cse2"/>
    <property type="match status" value="1"/>
</dbReference>
<dbReference type="AlphaFoldDB" id="A0A2R6XZH3"/>
<dbReference type="NCBIfam" id="TIGR02548">
    <property type="entry name" value="casB_cse2"/>
    <property type="match status" value="1"/>
</dbReference>
<evidence type="ECO:0000313" key="2">
    <source>
        <dbReference type="Proteomes" id="UP000244338"/>
    </source>
</evidence>
<proteinExistence type="predicted"/>
<accession>A0A2R6XZH3</accession>
<dbReference type="EMBL" id="PEBX01000073">
    <property type="protein sequence ID" value="PTQ55780.1"/>
    <property type="molecule type" value="Genomic_DNA"/>
</dbReference>
<evidence type="ECO:0000313" key="1">
    <source>
        <dbReference type="EMBL" id="PTQ55780.1"/>
    </source>
</evidence>
<organism evidence="1 2">
    <name type="scientific">Candidatus Carbonibacillus altaicus</name>
    <dbReference type="NCBI Taxonomy" id="2163959"/>
    <lineage>
        <taxon>Bacteria</taxon>
        <taxon>Bacillati</taxon>
        <taxon>Bacillota</taxon>
        <taxon>Bacilli</taxon>
        <taxon>Bacillales</taxon>
        <taxon>Candidatus Carbonibacillus</taxon>
    </lineage>
</organism>
<name>A0A2R6XZH3_9BACL</name>
<dbReference type="Pfam" id="PF09485">
    <property type="entry name" value="CRISPR_Cse2"/>
    <property type="match status" value="1"/>
</dbReference>
<protein>
    <submittedName>
        <fullName evidence="1">CRISPR-associated protein, Cse2 family</fullName>
    </submittedName>
</protein>
<reference evidence="2" key="1">
    <citation type="journal article" date="2018" name="Sci. Rep.">
        <title>Lignite coal burning seam in the remote Altai Mountains harbors a hydrogen-driven thermophilic microbial community.</title>
        <authorList>
            <person name="Kadnikov V.V."/>
            <person name="Mardanov A.V."/>
            <person name="Ivasenko D.A."/>
            <person name="Antsiferov D.V."/>
            <person name="Beletsky A.V."/>
            <person name="Karnachuk O.V."/>
            <person name="Ravin N.V."/>
        </authorList>
    </citation>
    <scope>NUCLEOTIDE SEQUENCE [LARGE SCALE GENOMIC DNA]</scope>
</reference>
<dbReference type="InterPro" id="IPR013382">
    <property type="entry name" value="CRISPR-assoc_prot_Cse2"/>
</dbReference>
<gene>
    <name evidence="1" type="ORF">BSOLF_1473</name>
</gene>
<comment type="caution">
    <text evidence="1">The sequence shown here is derived from an EMBL/GenBank/DDBJ whole genome shotgun (WGS) entry which is preliminary data.</text>
</comment>
<dbReference type="InterPro" id="IPR038287">
    <property type="entry name" value="Cse2_sf"/>
</dbReference>
<dbReference type="Proteomes" id="UP000244338">
    <property type="component" value="Unassembled WGS sequence"/>
</dbReference>